<proteinExistence type="predicted"/>
<protein>
    <submittedName>
        <fullName evidence="1">Major capsid protein</fullName>
    </submittedName>
</protein>
<sequence>MAVNLPSAYSKVLDAAFKLESLTAPAFKGKYQVIGGTTKSFQIFSVKTQALRDYSTRKSANGANFGYEYKDAENEVQTVTASKDMYFAMSIDKADAHFAADGSLDAREVMKEEISQEVVPTIDKHNLSVLAGAATAVVKATTNADAYETFSSLMTKQTNAKVPRVGRVAFFGATEFAKIKLDPKFTIPSELSAHSRRTGNYGMIDGCLVIEVPDDYLPTKFTCILTHESIGAAPKHLADYNQGPFKETASGFYVNGRVVFDAFVFNQRKSGLFALKSAA</sequence>
<organism evidence="1">
    <name type="scientific">Siphoviridae sp. ctAkS7</name>
    <dbReference type="NCBI Taxonomy" id="2827798"/>
    <lineage>
        <taxon>Viruses</taxon>
        <taxon>Duplodnaviria</taxon>
        <taxon>Heunggongvirae</taxon>
        <taxon>Uroviricota</taxon>
        <taxon>Caudoviricetes</taxon>
    </lineage>
</organism>
<evidence type="ECO:0000313" key="1">
    <source>
        <dbReference type="EMBL" id="DAF55708.1"/>
    </source>
</evidence>
<dbReference type="EMBL" id="BK032698">
    <property type="protein sequence ID" value="DAF55708.1"/>
    <property type="molecule type" value="Genomic_DNA"/>
</dbReference>
<reference evidence="1" key="1">
    <citation type="journal article" date="2021" name="Proc. Natl. Acad. Sci. U.S.A.">
        <title>A Catalog of Tens of Thousands of Viruses from Human Metagenomes Reveals Hidden Associations with Chronic Diseases.</title>
        <authorList>
            <person name="Tisza M.J."/>
            <person name="Buck C.B."/>
        </authorList>
    </citation>
    <scope>NUCLEOTIDE SEQUENCE</scope>
    <source>
        <strain evidence="1">CtAkS7</strain>
    </source>
</reference>
<accession>A0A8S5SX88</accession>
<name>A0A8S5SX88_9CAUD</name>